<organism evidence="2 3">
    <name type="scientific">Sinorhizobium americanum</name>
    <dbReference type="NCBI Taxonomy" id="194963"/>
    <lineage>
        <taxon>Bacteria</taxon>
        <taxon>Pseudomonadati</taxon>
        <taxon>Pseudomonadota</taxon>
        <taxon>Alphaproteobacteria</taxon>
        <taxon>Hyphomicrobiales</taxon>
        <taxon>Rhizobiaceae</taxon>
        <taxon>Sinorhizobium/Ensifer group</taxon>
        <taxon>Sinorhizobium</taxon>
    </lineage>
</organism>
<feature type="region of interest" description="Disordered" evidence="1">
    <location>
        <begin position="1"/>
        <end position="23"/>
    </location>
</feature>
<evidence type="ECO:0000313" key="3">
    <source>
        <dbReference type="Proteomes" id="UP000237511"/>
    </source>
</evidence>
<reference evidence="2 3" key="1">
    <citation type="journal article" date="2014" name="Syst. Appl. Microbiol.">
        <title>Microsymbionts of Phaseolus vulgaris in acid and alkaline soils of Mexico.</title>
        <authorList>
            <person name="Verastegui-Valdes M.M."/>
            <person name="Zhang Y.J."/>
            <person name="Rivera-Orduna F.N."/>
            <person name="Cheng H.P."/>
            <person name="Sui X.H."/>
            <person name="Wang E.T."/>
        </authorList>
    </citation>
    <scope>NUCLEOTIDE SEQUENCE [LARGE SCALE GENOMIC DNA]</scope>
    <source>
        <strain evidence="2 3">FG01</strain>
    </source>
</reference>
<sequence length="180" mass="20209">MKIDVIRRRSGMHGGSGQTGTSMHSLDFATEETATVNTGQAWSGEGNISLRWLDAALDRQTHLSETDPARLQWHDDAANDSLSNLPASLPVELQTLYRRSRRQSGLPNARSSAEVRYIQLTSLPGNVLQRFDVFGRQLLNTATFIAWRPCRHVTATERKNNSIALRRIWECADAVTYEDL</sequence>
<name>A0A2S3YSX2_9HYPH</name>
<dbReference type="RefSeq" id="WP_097540442.1">
    <property type="nucleotide sequence ID" value="NZ_LODU01000009.1"/>
</dbReference>
<dbReference type="AlphaFoldDB" id="A0A2S3YSX2"/>
<accession>A0A2S3YSX2</accession>
<evidence type="ECO:0000313" key="2">
    <source>
        <dbReference type="EMBL" id="POH34756.1"/>
    </source>
</evidence>
<protein>
    <submittedName>
        <fullName evidence="2">Uncharacterized protein</fullName>
    </submittedName>
</protein>
<gene>
    <name evidence="2" type="ORF">ATY31_05895</name>
</gene>
<evidence type="ECO:0000256" key="1">
    <source>
        <dbReference type="SAM" id="MobiDB-lite"/>
    </source>
</evidence>
<dbReference type="Proteomes" id="UP000237511">
    <property type="component" value="Unassembled WGS sequence"/>
</dbReference>
<comment type="caution">
    <text evidence="2">The sequence shown here is derived from an EMBL/GenBank/DDBJ whole genome shotgun (WGS) entry which is preliminary data.</text>
</comment>
<proteinExistence type="predicted"/>
<dbReference type="EMBL" id="LODU01000009">
    <property type="protein sequence ID" value="POH34756.1"/>
    <property type="molecule type" value="Genomic_DNA"/>
</dbReference>